<keyword evidence="1" id="KW-0812">Transmembrane</keyword>
<dbReference type="EMBL" id="JABZSJ010000026">
    <property type="protein sequence ID" value="MBF1384371.1"/>
    <property type="molecule type" value="Genomic_DNA"/>
</dbReference>
<keyword evidence="1" id="KW-1133">Transmembrane helix</keyword>
<evidence type="ECO:0000313" key="3">
    <source>
        <dbReference type="Proteomes" id="UP000771736"/>
    </source>
</evidence>
<organism evidence="2 3">
    <name type="scientific">Prevotella aurantiaca</name>
    <dbReference type="NCBI Taxonomy" id="596085"/>
    <lineage>
        <taxon>Bacteria</taxon>
        <taxon>Pseudomonadati</taxon>
        <taxon>Bacteroidota</taxon>
        <taxon>Bacteroidia</taxon>
        <taxon>Bacteroidales</taxon>
        <taxon>Prevotellaceae</taxon>
        <taxon>Prevotella</taxon>
    </lineage>
</organism>
<protein>
    <submittedName>
        <fullName evidence="2">Uncharacterized protein</fullName>
    </submittedName>
</protein>
<feature type="transmembrane region" description="Helical" evidence="1">
    <location>
        <begin position="26"/>
        <end position="48"/>
    </location>
</feature>
<proteinExistence type="predicted"/>
<dbReference type="Proteomes" id="UP000771736">
    <property type="component" value="Unassembled WGS sequence"/>
</dbReference>
<evidence type="ECO:0000256" key="1">
    <source>
        <dbReference type="SAM" id="Phobius"/>
    </source>
</evidence>
<accession>A0A930MZJ1</accession>
<name>A0A930MZJ1_9BACT</name>
<reference evidence="2" key="1">
    <citation type="submission" date="2020-04" db="EMBL/GenBank/DDBJ databases">
        <title>Deep metagenomics examines the oral microbiome during advanced dental caries in children, revealing novel taxa and co-occurrences with host molecules.</title>
        <authorList>
            <person name="Baker J.L."/>
            <person name="Morton J.T."/>
            <person name="Dinis M."/>
            <person name="Alvarez R."/>
            <person name="Tran N.C."/>
            <person name="Knight R."/>
            <person name="Edlund A."/>
        </authorList>
    </citation>
    <scope>NUCLEOTIDE SEQUENCE</scope>
    <source>
        <strain evidence="2">JCVI_44_bin.5</strain>
    </source>
</reference>
<keyword evidence="1" id="KW-0472">Membrane</keyword>
<gene>
    <name evidence="2" type="ORF">HXN26_05900</name>
</gene>
<evidence type="ECO:0000313" key="2">
    <source>
        <dbReference type="EMBL" id="MBF1384371.1"/>
    </source>
</evidence>
<dbReference type="RefSeq" id="WP_311550302.1">
    <property type="nucleotide sequence ID" value="NZ_CAUOTG010000020.1"/>
</dbReference>
<feature type="transmembrane region" description="Helical" evidence="1">
    <location>
        <begin position="81"/>
        <end position="105"/>
    </location>
</feature>
<comment type="caution">
    <text evidence="2">The sequence shown here is derived from an EMBL/GenBank/DDBJ whole genome shotgun (WGS) entry which is preliminary data.</text>
</comment>
<sequence>MAILQLFLIVYDNLSGVPTVGYKGLLWQLILRSTPAMFFVYPVLIIVVTVKMNRITTYEDRHRRRNFEIEERKWRKNAAKLGLFLIAVLAIAAFIGGGMGVFNYVKDLISEPKTEKMILNEVLYKHYEFSSKQRYSWLFPKTGGGEFTLFFTSYKEKDEWGFKKYYHFHVSQSEVDVVDQMLHGVLVGDKAFSADQFIHETDAKGLRGRGFREGLINGGKPVHYLVTYYPHTQTIISTKLIKH</sequence>
<dbReference type="AlphaFoldDB" id="A0A930MZJ1"/>